<organism evidence="2 3">
    <name type="scientific">Pleurodeles waltl</name>
    <name type="common">Iberian ribbed newt</name>
    <dbReference type="NCBI Taxonomy" id="8319"/>
    <lineage>
        <taxon>Eukaryota</taxon>
        <taxon>Metazoa</taxon>
        <taxon>Chordata</taxon>
        <taxon>Craniata</taxon>
        <taxon>Vertebrata</taxon>
        <taxon>Euteleostomi</taxon>
        <taxon>Amphibia</taxon>
        <taxon>Batrachia</taxon>
        <taxon>Caudata</taxon>
        <taxon>Salamandroidea</taxon>
        <taxon>Salamandridae</taxon>
        <taxon>Pleurodelinae</taxon>
        <taxon>Pleurodeles</taxon>
    </lineage>
</organism>
<accession>A0AAV7KZM9</accession>
<keyword evidence="3" id="KW-1185">Reference proteome</keyword>
<name>A0AAV7KZM9_PLEWA</name>
<gene>
    <name evidence="2" type="ORF">NDU88_004893</name>
</gene>
<feature type="region of interest" description="Disordered" evidence="1">
    <location>
        <begin position="45"/>
        <end position="82"/>
    </location>
</feature>
<sequence length="82" mass="9138">MPDRLHVGNKYGIDGDLWARAAPTSEPSEKVAWVRPTPVQMPQQIPGCPPEPELKPPAWNQRGPMMTPWGTKTLRQGPTAQR</sequence>
<reference evidence="2" key="1">
    <citation type="journal article" date="2022" name="bioRxiv">
        <title>Sequencing and chromosome-scale assembly of the giantPleurodeles waltlgenome.</title>
        <authorList>
            <person name="Brown T."/>
            <person name="Elewa A."/>
            <person name="Iarovenko S."/>
            <person name="Subramanian E."/>
            <person name="Araus A.J."/>
            <person name="Petzold A."/>
            <person name="Susuki M."/>
            <person name="Suzuki K.-i.T."/>
            <person name="Hayashi T."/>
            <person name="Toyoda A."/>
            <person name="Oliveira C."/>
            <person name="Osipova E."/>
            <person name="Leigh N.D."/>
            <person name="Simon A."/>
            <person name="Yun M.H."/>
        </authorList>
    </citation>
    <scope>NUCLEOTIDE SEQUENCE</scope>
    <source>
        <strain evidence="2">20211129_DDA</strain>
        <tissue evidence="2">Liver</tissue>
    </source>
</reference>
<feature type="compositionally biased region" description="Polar residues" evidence="1">
    <location>
        <begin position="73"/>
        <end position="82"/>
    </location>
</feature>
<dbReference type="EMBL" id="JANPWB010000016">
    <property type="protein sequence ID" value="KAJ1084747.1"/>
    <property type="molecule type" value="Genomic_DNA"/>
</dbReference>
<evidence type="ECO:0000313" key="2">
    <source>
        <dbReference type="EMBL" id="KAJ1084747.1"/>
    </source>
</evidence>
<comment type="caution">
    <text evidence="2">The sequence shown here is derived from an EMBL/GenBank/DDBJ whole genome shotgun (WGS) entry which is preliminary data.</text>
</comment>
<protein>
    <submittedName>
        <fullName evidence="2">Uncharacterized protein</fullName>
    </submittedName>
</protein>
<evidence type="ECO:0000313" key="3">
    <source>
        <dbReference type="Proteomes" id="UP001066276"/>
    </source>
</evidence>
<dbReference type="Proteomes" id="UP001066276">
    <property type="component" value="Chromosome 12"/>
</dbReference>
<dbReference type="AlphaFoldDB" id="A0AAV7KZM9"/>
<evidence type="ECO:0000256" key="1">
    <source>
        <dbReference type="SAM" id="MobiDB-lite"/>
    </source>
</evidence>
<proteinExistence type="predicted"/>